<name>A0A511AZE4_9PROT</name>
<dbReference type="InterPro" id="IPR022867">
    <property type="entry name" value="MsrP"/>
</dbReference>
<dbReference type="SUPFAM" id="SSF56524">
    <property type="entry name" value="Oxidoreductase molybdopterin-binding domain"/>
    <property type="match status" value="1"/>
</dbReference>
<dbReference type="GO" id="GO:0046872">
    <property type="term" value="F:metal ion binding"/>
    <property type="evidence" value="ECO:0007669"/>
    <property type="project" value="UniProtKB-KW"/>
</dbReference>
<organism evidence="7 8">
    <name type="scientific">Gluconobacter wancherniae NBRC 103581</name>
    <dbReference type="NCBI Taxonomy" id="656744"/>
    <lineage>
        <taxon>Bacteria</taxon>
        <taxon>Pseudomonadati</taxon>
        <taxon>Pseudomonadota</taxon>
        <taxon>Alphaproteobacteria</taxon>
        <taxon>Acetobacterales</taxon>
        <taxon>Acetobacteraceae</taxon>
        <taxon>Gluconobacter</taxon>
    </lineage>
</organism>
<comment type="function">
    <text evidence="5">Part of the MsrPQ system that repairs oxidized periplasmic proteins containing methionine sulfoxide residues (Met-O), using respiratory chain electrons. Thus protects these proteins from oxidative-stress damage caused by reactive species of oxygen and chlorine generated by the host defense mechanisms. MsrPQ is essential for the maintenance of envelope integrity under bleach stress, rescuing a wide series of structurally unrelated periplasmic proteins from methionine oxidation. The catalytic subunit MsrP is non-stereospecific, being able to reduce both (R-) and (S-) diastereoisomers of methionine sulfoxide.</text>
</comment>
<comment type="catalytic activity">
    <reaction evidence="5">
        <text>L-methionyl-[protein] + a quinone + H2O = L-methionyl-(R)-S-oxide-[protein] + a quinol</text>
        <dbReference type="Rhea" id="RHEA:51296"/>
        <dbReference type="Rhea" id="RHEA-COMP:12313"/>
        <dbReference type="Rhea" id="RHEA-COMP:12314"/>
        <dbReference type="ChEBI" id="CHEBI:15377"/>
        <dbReference type="ChEBI" id="CHEBI:16044"/>
        <dbReference type="ChEBI" id="CHEBI:24646"/>
        <dbReference type="ChEBI" id="CHEBI:45764"/>
        <dbReference type="ChEBI" id="CHEBI:132124"/>
    </reaction>
</comment>
<feature type="binding site" evidence="5">
    <location>
        <position position="166"/>
    </location>
    <ligand>
        <name>Mo-molybdopterin</name>
        <dbReference type="ChEBI" id="CHEBI:71302"/>
    </ligand>
</feature>
<dbReference type="OrthoDB" id="9795587at2"/>
<dbReference type="EC" id="1.8.5.-" evidence="5"/>
<comment type="cofactor">
    <cofactor evidence="5">
        <name>Mo-molybdopterin</name>
        <dbReference type="ChEBI" id="CHEBI:71302"/>
    </cofactor>
    <text evidence="5">Binds 1 Mo-molybdopterin (Mo-MPT) cofactor per subunit.</text>
</comment>
<evidence type="ECO:0000256" key="1">
    <source>
        <dbReference type="ARBA" id="ARBA00022505"/>
    </source>
</evidence>
<comment type="caution">
    <text evidence="7">The sequence shown here is derived from an EMBL/GenBank/DDBJ whole genome shotgun (WGS) entry which is preliminary data.</text>
</comment>
<dbReference type="GO" id="GO:0043546">
    <property type="term" value="F:molybdopterin cofactor binding"/>
    <property type="evidence" value="ECO:0007669"/>
    <property type="project" value="UniProtKB-UniRule"/>
</dbReference>
<feature type="binding site" evidence="5">
    <location>
        <position position="221"/>
    </location>
    <ligand>
        <name>Mo-molybdopterin</name>
        <dbReference type="ChEBI" id="CHEBI:71302"/>
    </ligand>
</feature>
<dbReference type="InterPro" id="IPR036374">
    <property type="entry name" value="OxRdtase_Mopterin-bd_sf"/>
</dbReference>
<accession>A0A511AZE4</accession>
<dbReference type="AlphaFoldDB" id="A0A511AZE4"/>
<dbReference type="GO" id="GO:0030091">
    <property type="term" value="P:protein repair"/>
    <property type="evidence" value="ECO:0007669"/>
    <property type="project" value="UniProtKB-UniRule"/>
</dbReference>
<evidence type="ECO:0000256" key="4">
    <source>
        <dbReference type="ARBA" id="ARBA00023002"/>
    </source>
</evidence>
<keyword evidence="1 5" id="KW-0500">Molybdenum</keyword>
<feature type="binding site" evidence="5">
    <location>
        <begin position="76"/>
        <end position="77"/>
    </location>
    <ligand>
        <name>Mo-molybdopterin</name>
        <dbReference type="ChEBI" id="CHEBI:71302"/>
    </ligand>
</feature>
<feature type="binding site" evidence="5">
    <location>
        <position position="131"/>
    </location>
    <ligand>
        <name>Mo-molybdopterin</name>
        <dbReference type="ChEBI" id="CHEBI:71302"/>
    </ligand>
    <ligandPart>
        <name>Mo</name>
        <dbReference type="ChEBI" id="CHEBI:28685"/>
    </ligandPart>
</feature>
<keyword evidence="8" id="KW-1185">Reference proteome</keyword>
<evidence type="ECO:0000256" key="2">
    <source>
        <dbReference type="ARBA" id="ARBA00022723"/>
    </source>
</evidence>
<dbReference type="InterPro" id="IPR000572">
    <property type="entry name" value="OxRdtase_Mopterin-bd_dom"/>
</dbReference>
<dbReference type="Proteomes" id="UP000321230">
    <property type="component" value="Unassembled WGS sequence"/>
</dbReference>
<dbReference type="PANTHER" id="PTHR43032">
    <property type="entry name" value="PROTEIN-METHIONINE-SULFOXIDE REDUCTASE"/>
    <property type="match status" value="1"/>
</dbReference>
<proteinExistence type="inferred from homology"/>
<dbReference type="Gene3D" id="3.90.420.10">
    <property type="entry name" value="Oxidoreductase, molybdopterin-binding domain"/>
    <property type="match status" value="1"/>
</dbReference>
<comment type="similarity">
    <text evidence="5">Belongs to the MsrP family.</text>
</comment>
<feature type="binding site" evidence="5">
    <location>
        <begin position="232"/>
        <end position="234"/>
    </location>
    <ligand>
        <name>Mo-molybdopterin</name>
        <dbReference type="ChEBI" id="CHEBI:71302"/>
    </ligand>
</feature>
<dbReference type="GO" id="GO:0016672">
    <property type="term" value="F:oxidoreductase activity, acting on a sulfur group of donors, quinone or similar compound as acceptor"/>
    <property type="evidence" value="ECO:0007669"/>
    <property type="project" value="UniProtKB-UniRule"/>
</dbReference>
<dbReference type="InterPro" id="IPR006311">
    <property type="entry name" value="TAT_signal"/>
</dbReference>
<evidence type="ECO:0000259" key="6">
    <source>
        <dbReference type="Pfam" id="PF00174"/>
    </source>
</evidence>
<dbReference type="NCBIfam" id="NF003767">
    <property type="entry name" value="PRK05363.1"/>
    <property type="match status" value="1"/>
</dbReference>
<keyword evidence="4 5" id="KW-0560">Oxidoreductase</keyword>
<dbReference type="EMBL" id="BJUZ01000001">
    <property type="protein sequence ID" value="GEK92683.1"/>
    <property type="molecule type" value="Genomic_DNA"/>
</dbReference>
<dbReference type="Pfam" id="PF00174">
    <property type="entry name" value="Oxidored_molyb"/>
    <property type="match status" value="1"/>
</dbReference>
<evidence type="ECO:0000256" key="3">
    <source>
        <dbReference type="ARBA" id="ARBA00022729"/>
    </source>
</evidence>
<feature type="domain" description="Oxidoreductase molybdopterin-binding" evidence="6">
    <location>
        <begin position="94"/>
        <end position="250"/>
    </location>
</feature>
<dbReference type="PROSITE" id="PS51318">
    <property type="entry name" value="TAT"/>
    <property type="match status" value="1"/>
</dbReference>
<comment type="subunit">
    <text evidence="5">Heterodimer of a catalytic subunit (MsrP) and a heme-binding subunit (MsrQ).</text>
</comment>
<gene>
    <name evidence="5 7" type="primary">msrP</name>
    <name evidence="7" type="ORF">GWA01_04530</name>
</gene>
<evidence type="ECO:0000313" key="7">
    <source>
        <dbReference type="EMBL" id="GEK92683.1"/>
    </source>
</evidence>
<keyword evidence="3 5" id="KW-0732">Signal</keyword>
<comment type="PTM">
    <text evidence="5">Predicted to be exported by the Tat system. The position of the signal peptide cleavage has not been experimentally proven.</text>
</comment>
<comment type="catalytic activity">
    <reaction evidence="5">
        <text>L-methionyl-[protein] + a quinone + H2O = L-methionyl-(S)-S-oxide-[protein] + a quinol</text>
        <dbReference type="Rhea" id="RHEA:51292"/>
        <dbReference type="Rhea" id="RHEA-COMP:12313"/>
        <dbReference type="Rhea" id="RHEA-COMP:12315"/>
        <dbReference type="ChEBI" id="CHEBI:15377"/>
        <dbReference type="ChEBI" id="CHEBI:16044"/>
        <dbReference type="ChEBI" id="CHEBI:24646"/>
        <dbReference type="ChEBI" id="CHEBI:44120"/>
        <dbReference type="ChEBI" id="CHEBI:132124"/>
    </reaction>
</comment>
<evidence type="ECO:0000256" key="5">
    <source>
        <dbReference type="HAMAP-Rule" id="MF_01206"/>
    </source>
</evidence>
<dbReference type="PANTHER" id="PTHR43032:SF3">
    <property type="entry name" value="PROTEIN-METHIONINE-SULFOXIDE REDUCTASE CATALYTIC SUBUNIT MSRP"/>
    <property type="match status" value="1"/>
</dbReference>
<reference evidence="7 8" key="1">
    <citation type="submission" date="2019-07" db="EMBL/GenBank/DDBJ databases">
        <title>Whole genome shotgun sequence of Gluconobacter wancherniae NBRC 103581.</title>
        <authorList>
            <person name="Hosoyama A."/>
            <person name="Uohara A."/>
            <person name="Ohji S."/>
            <person name="Ichikawa N."/>
        </authorList>
    </citation>
    <scope>NUCLEOTIDE SEQUENCE [LARGE SCALE GENOMIC DNA]</scope>
    <source>
        <strain evidence="7 8">NBRC 103581</strain>
    </source>
</reference>
<evidence type="ECO:0000313" key="8">
    <source>
        <dbReference type="Proteomes" id="UP000321230"/>
    </source>
</evidence>
<protein>
    <recommendedName>
        <fullName evidence="5">Protein-methionine-sulfoxide reductase catalytic subunit MsrP</fullName>
        <ecNumber evidence="5">1.8.5.-</ecNumber>
    </recommendedName>
</protein>
<dbReference type="RefSeq" id="WP_146793593.1">
    <property type="nucleotide sequence ID" value="NZ_BARC01000005.1"/>
</dbReference>
<feature type="binding site" evidence="5">
    <location>
        <position position="216"/>
    </location>
    <ligand>
        <name>Mo-molybdopterin</name>
        <dbReference type="ChEBI" id="CHEBI:71302"/>
    </ligand>
</feature>
<feature type="binding site" evidence="5">
    <location>
        <position position="73"/>
    </location>
    <ligand>
        <name>Mo-molybdopterin</name>
        <dbReference type="ChEBI" id="CHEBI:71302"/>
    </ligand>
</feature>
<dbReference type="HAMAP" id="MF_01206">
    <property type="entry name" value="MsrP"/>
    <property type="match status" value="1"/>
</dbReference>
<sequence>MALFRYPQPRPSEITPKDLYFSRRKVIAGLSAGLGVAALGTDPAQAGEKLHTHPGPYSATLEPTSRSDVTGYNNFYEFGMDKSDPAASSGDFKPLPWTLEIGGLVRNPQRLDVGQMLQSSDMEERIYRMRCVEAWSMVIPWDGIPLATLLKAADPDPKAKFVAFESVERPSEMPGQRNNISGIEWPYVEGLRLDEAMNPLTLLAMGIYGETLPNQNGAPVRLVVPWKYGFKGIKSIQRIRLVEEMPPTTWNRLAPSEYGFYANVNPEVDHPRWSQASERVIGSRSLFGEKRQPTLMFNGYGEQVADLYKRMDLHASY</sequence>
<keyword evidence="2 5" id="KW-0479">Metal-binding</keyword>